<feature type="transmembrane region" description="Helical" evidence="17">
    <location>
        <begin position="50"/>
        <end position="72"/>
    </location>
</feature>
<gene>
    <name evidence="18" type="ORF">SAMN05660859_4094</name>
</gene>
<comment type="subcellular location">
    <subcellularLocation>
        <location evidence="1">Cell membrane</location>
        <topology evidence="1">Multi-pass membrane protein</topology>
    </subcellularLocation>
</comment>
<dbReference type="PANTHER" id="PTHR36835">
    <property type="entry name" value="CYTOCHROME BO(3) UBIQUINOL OXIDASE SUBUNIT 4"/>
    <property type="match status" value="1"/>
</dbReference>
<name>A0A1G4UNH8_9HYPH</name>
<dbReference type="AlphaFoldDB" id="A0A1G4UNH8"/>
<dbReference type="STRING" id="177413.SAMN05660859_4094"/>
<dbReference type="RefSeq" id="WP_091443612.1">
    <property type="nucleotide sequence ID" value="NZ_FMTP01000009.1"/>
</dbReference>
<organism evidence="18 19">
    <name type="scientific">Ancylobacter rudongensis</name>
    <dbReference type="NCBI Taxonomy" id="177413"/>
    <lineage>
        <taxon>Bacteria</taxon>
        <taxon>Pseudomonadati</taxon>
        <taxon>Pseudomonadota</taxon>
        <taxon>Alphaproteobacteria</taxon>
        <taxon>Hyphomicrobiales</taxon>
        <taxon>Xanthobacteraceae</taxon>
        <taxon>Ancylobacter</taxon>
    </lineage>
</organism>
<proteinExistence type="inferred from homology"/>
<reference evidence="19" key="1">
    <citation type="submission" date="2016-10" db="EMBL/GenBank/DDBJ databases">
        <authorList>
            <person name="Varghese N."/>
            <person name="Submissions S."/>
        </authorList>
    </citation>
    <scope>NUCLEOTIDE SEQUENCE [LARGE SCALE GENOMIC DNA]</scope>
    <source>
        <strain evidence="19">CGMCC 1.1761</strain>
    </source>
</reference>
<evidence type="ECO:0000256" key="12">
    <source>
        <dbReference type="ARBA" id="ARBA00025694"/>
    </source>
</evidence>
<dbReference type="NCBIfam" id="TIGR02847">
    <property type="entry name" value="CyoD"/>
    <property type="match status" value="1"/>
</dbReference>
<dbReference type="EMBL" id="FMTP01000009">
    <property type="protein sequence ID" value="SCW94505.1"/>
    <property type="molecule type" value="Genomic_DNA"/>
</dbReference>
<evidence type="ECO:0000256" key="9">
    <source>
        <dbReference type="ARBA" id="ARBA00022989"/>
    </source>
</evidence>
<comment type="similarity">
    <text evidence="2">Belongs to the cytochrome c oxidase bacterial subunit 4 family.</text>
</comment>
<dbReference type="GO" id="GO:0009486">
    <property type="term" value="F:cytochrome bo3 ubiquinol oxidase activity"/>
    <property type="evidence" value="ECO:0007669"/>
    <property type="project" value="InterPro"/>
</dbReference>
<comment type="subunit">
    <text evidence="3">Heterooctamer of two A chains, two B chains, two C chains and two D chains.</text>
</comment>
<dbReference type="Proteomes" id="UP000198889">
    <property type="component" value="Unassembled WGS sequence"/>
</dbReference>
<dbReference type="InterPro" id="IPR050968">
    <property type="entry name" value="Cytochrome_c_oxidase_bac_sub4"/>
</dbReference>
<protein>
    <recommendedName>
        <fullName evidence="4">Cytochrome bo(3) ubiquinol oxidase subunit 4</fullName>
    </recommendedName>
    <alternativeName>
        <fullName evidence="16">Cytochrome o ubiquinol oxidase subunit 4</fullName>
    </alternativeName>
    <alternativeName>
        <fullName evidence="13">Oxidase bo(3) subunit 4</fullName>
    </alternativeName>
    <alternativeName>
        <fullName evidence="14">Ubiquinol oxidase polypeptide IV</fullName>
    </alternativeName>
    <alternativeName>
        <fullName evidence="15">Ubiquinol oxidase subunit 4</fullName>
    </alternativeName>
</protein>
<evidence type="ECO:0000256" key="2">
    <source>
        <dbReference type="ARBA" id="ARBA00008079"/>
    </source>
</evidence>
<evidence type="ECO:0000256" key="1">
    <source>
        <dbReference type="ARBA" id="ARBA00004651"/>
    </source>
</evidence>
<keyword evidence="19" id="KW-1185">Reference proteome</keyword>
<evidence type="ECO:0000256" key="17">
    <source>
        <dbReference type="SAM" id="Phobius"/>
    </source>
</evidence>
<evidence type="ECO:0000256" key="16">
    <source>
        <dbReference type="ARBA" id="ARBA00032185"/>
    </source>
</evidence>
<evidence type="ECO:0000256" key="8">
    <source>
        <dbReference type="ARBA" id="ARBA00022982"/>
    </source>
</evidence>
<evidence type="ECO:0000256" key="5">
    <source>
        <dbReference type="ARBA" id="ARBA00022448"/>
    </source>
</evidence>
<dbReference type="Pfam" id="PF03626">
    <property type="entry name" value="COX4_pro"/>
    <property type="match status" value="1"/>
</dbReference>
<dbReference type="GO" id="GO:0005886">
    <property type="term" value="C:plasma membrane"/>
    <property type="evidence" value="ECO:0007669"/>
    <property type="project" value="UniProtKB-SubCell"/>
</dbReference>
<dbReference type="GO" id="GO:0015078">
    <property type="term" value="F:proton transmembrane transporter activity"/>
    <property type="evidence" value="ECO:0007669"/>
    <property type="project" value="TreeGrafter"/>
</dbReference>
<dbReference type="PANTHER" id="PTHR36835:SF1">
    <property type="entry name" value="CYTOCHROME BO(3) UBIQUINOL OXIDASE SUBUNIT 4"/>
    <property type="match status" value="1"/>
</dbReference>
<evidence type="ECO:0000256" key="11">
    <source>
        <dbReference type="ARBA" id="ARBA00023136"/>
    </source>
</evidence>
<sequence length="114" mass="12739">MSNRIPAERPVIEGEDEGHERRSYVIGLVLALALTTGAFAVVWLDLLSGVAALAGLGLLALIQAVVHLRYFLHIDLQRSHRDDLLLILFTVLILLIMVSGTIWILYDQHVRMMP</sequence>
<keyword evidence="7 17" id="KW-0812">Transmembrane</keyword>
<evidence type="ECO:0000256" key="4">
    <source>
        <dbReference type="ARBA" id="ARBA00014689"/>
    </source>
</evidence>
<keyword evidence="10" id="KW-0560">Oxidoreductase</keyword>
<dbReference type="InterPro" id="IPR005171">
    <property type="entry name" value="Cyt_c_oxidase_su4_prok"/>
</dbReference>
<keyword evidence="11 17" id="KW-0472">Membrane</keyword>
<dbReference type="GO" id="GO:0015990">
    <property type="term" value="P:electron transport coupled proton transport"/>
    <property type="evidence" value="ECO:0007669"/>
    <property type="project" value="InterPro"/>
</dbReference>
<evidence type="ECO:0000256" key="6">
    <source>
        <dbReference type="ARBA" id="ARBA00022475"/>
    </source>
</evidence>
<evidence type="ECO:0000256" key="14">
    <source>
        <dbReference type="ARBA" id="ARBA00030211"/>
    </source>
</evidence>
<feature type="transmembrane region" description="Helical" evidence="17">
    <location>
        <begin position="84"/>
        <end position="106"/>
    </location>
</feature>
<evidence type="ECO:0000313" key="18">
    <source>
        <dbReference type="EMBL" id="SCW94505.1"/>
    </source>
</evidence>
<evidence type="ECO:0000256" key="3">
    <source>
        <dbReference type="ARBA" id="ARBA00011700"/>
    </source>
</evidence>
<feature type="transmembrane region" description="Helical" evidence="17">
    <location>
        <begin position="24"/>
        <end position="44"/>
    </location>
</feature>
<keyword evidence="9 17" id="KW-1133">Transmembrane helix</keyword>
<evidence type="ECO:0000313" key="19">
    <source>
        <dbReference type="Proteomes" id="UP000198889"/>
    </source>
</evidence>
<keyword evidence="5" id="KW-0813">Transport</keyword>
<keyword evidence="8" id="KW-0249">Electron transport</keyword>
<evidence type="ECO:0000256" key="7">
    <source>
        <dbReference type="ARBA" id="ARBA00022692"/>
    </source>
</evidence>
<keyword evidence="6" id="KW-1003">Cell membrane</keyword>
<evidence type="ECO:0000256" key="13">
    <source>
        <dbReference type="ARBA" id="ARBA00030071"/>
    </source>
</evidence>
<dbReference type="GO" id="GO:0019646">
    <property type="term" value="P:aerobic electron transport chain"/>
    <property type="evidence" value="ECO:0007669"/>
    <property type="project" value="TreeGrafter"/>
</dbReference>
<comment type="function">
    <text evidence="12">Cytochrome bo(3) ubiquinol terminal oxidase is the component of the aerobic respiratory chain of E.coli that predominates when cells are grown at high aeration. Has proton pump activity across the membrane in addition to electron transfer, pumping 2 protons/electron.</text>
</comment>
<evidence type="ECO:0000256" key="10">
    <source>
        <dbReference type="ARBA" id="ARBA00023002"/>
    </source>
</evidence>
<accession>A0A1G4UNH8</accession>
<dbReference type="GO" id="GO:0009319">
    <property type="term" value="C:cytochrome o ubiquinol oxidase complex"/>
    <property type="evidence" value="ECO:0007669"/>
    <property type="project" value="TreeGrafter"/>
</dbReference>
<evidence type="ECO:0000256" key="15">
    <source>
        <dbReference type="ARBA" id="ARBA00031887"/>
    </source>
</evidence>
<dbReference type="InterPro" id="IPR014210">
    <property type="entry name" value="Cyt_o_ubiqinol_oxidase_su4"/>
</dbReference>